<evidence type="ECO:0000259" key="6">
    <source>
        <dbReference type="Pfam" id="PF08281"/>
    </source>
</evidence>
<evidence type="ECO:0000256" key="1">
    <source>
        <dbReference type="ARBA" id="ARBA00010641"/>
    </source>
</evidence>
<evidence type="ECO:0000313" key="8">
    <source>
        <dbReference type="Proteomes" id="UP000242818"/>
    </source>
</evidence>
<sequence>MQQAPAEHYTNLIAQHKGLIYKVANAYCQDAEHRKDLVQEILIQLWRAFPAYDPQYRVSTWMYRISLNVAISFYRKDNRHKSVSAPLPASILELEDEHPPPQQAALQQLQQFINELPELDRALMLLYLEEKTHTEMADILGISTTNVATKISRIKQKLKQRFSHH</sequence>
<evidence type="ECO:0000256" key="4">
    <source>
        <dbReference type="ARBA" id="ARBA00023163"/>
    </source>
</evidence>
<dbReference type="Proteomes" id="UP000242818">
    <property type="component" value="Unassembled WGS sequence"/>
</dbReference>
<dbReference type="InterPro" id="IPR013249">
    <property type="entry name" value="RNA_pol_sigma70_r4_t2"/>
</dbReference>
<dbReference type="SUPFAM" id="SSF88946">
    <property type="entry name" value="Sigma2 domain of RNA polymerase sigma factors"/>
    <property type="match status" value="1"/>
</dbReference>
<dbReference type="GO" id="GO:0003677">
    <property type="term" value="F:DNA binding"/>
    <property type="evidence" value="ECO:0007669"/>
    <property type="project" value="InterPro"/>
</dbReference>
<dbReference type="InterPro" id="IPR036388">
    <property type="entry name" value="WH-like_DNA-bd_sf"/>
</dbReference>
<keyword evidence="3" id="KW-0731">Sigma factor</keyword>
<dbReference type="InterPro" id="IPR013325">
    <property type="entry name" value="RNA_pol_sigma_r2"/>
</dbReference>
<evidence type="ECO:0000256" key="2">
    <source>
        <dbReference type="ARBA" id="ARBA00023015"/>
    </source>
</evidence>
<dbReference type="Gene3D" id="1.10.1740.10">
    <property type="match status" value="1"/>
</dbReference>
<dbReference type="Pfam" id="PF04542">
    <property type="entry name" value="Sigma70_r2"/>
    <property type="match status" value="1"/>
</dbReference>
<dbReference type="OrthoDB" id="9780326at2"/>
<feature type="domain" description="RNA polymerase sigma-70 region 2" evidence="5">
    <location>
        <begin position="12"/>
        <end position="79"/>
    </location>
</feature>
<keyword evidence="8" id="KW-1185">Reference proteome</keyword>
<dbReference type="Pfam" id="PF08281">
    <property type="entry name" value="Sigma70_r4_2"/>
    <property type="match status" value="1"/>
</dbReference>
<evidence type="ECO:0000313" key="7">
    <source>
        <dbReference type="EMBL" id="SCC45215.1"/>
    </source>
</evidence>
<dbReference type="InterPro" id="IPR039425">
    <property type="entry name" value="RNA_pol_sigma-70-like"/>
</dbReference>
<dbReference type="InterPro" id="IPR007627">
    <property type="entry name" value="RNA_pol_sigma70_r2"/>
</dbReference>
<keyword evidence="4" id="KW-0804">Transcription</keyword>
<dbReference type="RefSeq" id="WP_089713005.1">
    <property type="nucleotide sequence ID" value="NZ_FMAR01000009.1"/>
</dbReference>
<reference evidence="7 8" key="1">
    <citation type="submission" date="2016-08" db="EMBL/GenBank/DDBJ databases">
        <authorList>
            <person name="Seilhamer J.J."/>
        </authorList>
    </citation>
    <scope>NUCLEOTIDE SEQUENCE [LARGE SCALE GENOMIC DNA]</scope>
    <source>
        <strain evidence="7 8">A37T2</strain>
    </source>
</reference>
<dbReference type="GO" id="GO:0006352">
    <property type="term" value="P:DNA-templated transcription initiation"/>
    <property type="evidence" value="ECO:0007669"/>
    <property type="project" value="InterPro"/>
</dbReference>
<feature type="domain" description="RNA polymerase sigma factor 70 region 4 type 2" evidence="6">
    <location>
        <begin position="107"/>
        <end position="158"/>
    </location>
</feature>
<dbReference type="EMBL" id="FMAR01000009">
    <property type="protein sequence ID" value="SCC45215.1"/>
    <property type="molecule type" value="Genomic_DNA"/>
</dbReference>
<organism evidence="7 8">
    <name type="scientific">Chitinophaga costaii</name>
    <dbReference type="NCBI Taxonomy" id="1335309"/>
    <lineage>
        <taxon>Bacteria</taxon>
        <taxon>Pseudomonadati</taxon>
        <taxon>Bacteroidota</taxon>
        <taxon>Chitinophagia</taxon>
        <taxon>Chitinophagales</taxon>
        <taxon>Chitinophagaceae</taxon>
        <taxon>Chitinophaga</taxon>
    </lineage>
</organism>
<dbReference type="PANTHER" id="PTHR43133">
    <property type="entry name" value="RNA POLYMERASE ECF-TYPE SIGMA FACTO"/>
    <property type="match status" value="1"/>
</dbReference>
<dbReference type="PANTHER" id="PTHR43133:SF45">
    <property type="entry name" value="RNA POLYMERASE ECF-TYPE SIGMA FACTOR"/>
    <property type="match status" value="1"/>
</dbReference>
<dbReference type="InterPro" id="IPR013324">
    <property type="entry name" value="RNA_pol_sigma_r3/r4-like"/>
</dbReference>
<evidence type="ECO:0000259" key="5">
    <source>
        <dbReference type="Pfam" id="PF04542"/>
    </source>
</evidence>
<dbReference type="Gene3D" id="1.10.10.10">
    <property type="entry name" value="Winged helix-like DNA-binding domain superfamily/Winged helix DNA-binding domain"/>
    <property type="match status" value="1"/>
</dbReference>
<dbReference type="SUPFAM" id="SSF88659">
    <property type="entry name" value="Sigma3 and sigma4 domains of RNA polymerase sigma factors"/>
    <property type="match status" value="1"/>
</dbReference>
<accession>A0A1C4ENP2</accession>
<dbReference type="AlphaFoldDB" id="A0A1C4ENP2"/>
<proteinExistence type="inferred from homology"/>
<dbReference type="InterPro" id="IPR014284">
    <property type="entry name" value="RNA_pol_sigma-70_dom"/>
</dbReference>
<evidence type="ECO:0000256" key="3">
    <source>
        <dbReference type="ARBA" id="ARBA00023082"/>
    </source>
</evidence>
<dbReference type="NCBIfam" id="TIGR02937">
    <property type="entry name" value="sigma70-ECF"/>
    <property type="match status" value="1"/>
</dbReference>
<name>A0A1C4ENP2_9BACT</name>
<dbReference type="GO" id="GO:0016987">
    <property type="term" value="F:sigma factor activity"/>
    <property type="evidence" value="ECO:0007669"/>
    <property type="project" value="UniProtKB-KW"/>
</dbReference>
<gene>
    <name evidence="7" type="ORF">GA0116948_10969</name>
</gene>
<comment type="similarity">
    <text evidence="1">Belongs to the sigma-70 factor family. ECF subfamily.</text>
</comment>
<keyword evidence="2" id="KW-0805">Transcription regulation</keyword>
<dbReference type="STRING" id="1335309.GA0116948_10969"/>
<protein>
    <submittedName>
        <fullName evidence="7">RNA polymerase sigma-70 factor, ECF subfamily</fullName>
    </submittedName>
</protein>